<name>A0ABS7SCH9_9MICO</name>
<dbReference type="Gene3D" id="1.10.620.20">
    <property type="entry name" value="Ribonucleotide Reductase, subunit A"/>
    <property type="match status" value="1"/>
</dbReference>
<dbReference type="Proteomes" id="UP000826651">
    <property type="component" value="Unassembled WGS sequence"/>
</dbReference>
<feature type="compositionally biased region" description="Gly residues" evidence="1">
    <location>
        <begin position="1"/>
        <end position="13"/>
    </location>
</feature>
<evidence type="ECO:0000256" key="1">
    <source>
        <dbReference type="SAM" id="MobiDB-lite"/>
    </source>
</evidence>
<comment type="caution">
    <text evidence="2">The sequence shown here is derived from an EMBL/GenBank/DDBJ whole genome shotgun (WGS) entry which is preliminary data.</text>
</comment>
<sequence length="306" mass="33632">MSGGTRRTGGPGRQAGPDNRTRSEAPETLGATDDGAQLPFMSDSDGFDVRAYTRDPRSLRRGDFDLGAMQGLPTNTLLTLRHLQQVERGTLRLMRDLLVTPTHAESRVTAFLTTWAYEEYWIADALEAVLEANNHTEVAHSTKLGRIRRGWDDRIIPTVDAIRTNLLGSDIVAGHMAVGLLDSLVARASYARIGQLEPRLASLIDPIVKIKDRHVEFYTDEAADRLAASSGARRLGQHAVRSWRWPGSRYGAPGYVQPVLRYLFADPSVRADIDAADAQVAALPGMADTHPIRRALGRFASRGARQ</sequence>
<evidence type="ECO:0008006" key="4">
    <source>
        <dbReference type="Google" id="ProtNLM"/>
    </source>
</evidence>
<feature type="region of interest" description="Disordered" evidence="1">
    <location>
        <begin position="1"/>
        <end position="42"/>
    </location>
</feature>
<keyword evidence="3" id="KW-1185">Reference proteome</keyword>
<dbReference type="RefSeq" id="WP_223406283.1">
    <property type="nucleotide sequence ID" value="NZ_JAGSHT010000012.1"/>
</dbReference>
<accession>A0ABS7SCH9</accession>
<reference evidence="2 3" key="1">
    <citation type="submission" date="2021-04" db="EMBL/GenBank/DDBJ databases">
        <title>Ruania sp. nov., isolated from sandy soil of mangrove forest.</title>
        <authorList>
            <person name="Ge X."/>
            <person name="Huang R."/>
            <person name="Liu W."/>
        </authorList>
    </citation>
    <scope>NUCLEOTIDE SEQUENCE [LARGE SCALE GENOMIC DNA]</scope>
    <source>
        <strain evidence="2 3">N2-46</strain>
    </source>
</reference>
<evidence type="ECO:0000313" key="2">
    <source>
        <dbReference type="EMBL" id="MBZ2196946.1"/>
    </source>
</evidence>
<evidence type="ECO:0000313" key="3">
    <source>
        <dbReference type="Proteomes" id="UP000826651"/>
    </source>
</evidence>
<organism evidence="2 3">
    <name type="scientific">Occultella gossypii</name>
    <dbReference type="NCBI Taxonomy" id="2800820"/>
    <lineage>
        <taxon>Bacteria</taxon>
        <taxon>Bacillati</taxon>
        <taxon>Actinomycetota</taxon>
        <taxon>Actinomycetes</taxon>
        <taxon>Micrococcales</taxon>
        <taxon>Ruaniaceae</taxon>
        <taxon>Occultella</taxon>
    </lineage>
</organism>
<protein>
    <recommendedName>
        <fullName evidence="4">Ferritin-like domain-containing protein</fullName>
    </recommendedName>
</protein>
<dbReference type="InterPro" id="IPR012348">
    <property type="entry name" value="RNR-like"/>
</dbReference>
<proteinExistence type="predicted"/>
<gene>
    <name evidence="2" type="ORF">KCQ71_12320</name>
</gene>
<dbReference type="EMBL" id="JAGSHT010000012">
    <property type="protein sequence ID" value="MBZ2196946.1"/>
    <property type="molecule type" value="Genomic_DNA"/>
</dbReference>